<evidence type="ECO:0000313" key="1">
    <source>
        <dbReference type="EMBL" id="KAK1309209.1"/>
    </source>
</evidence>
<dbReference type="AlphaFoldDB" id="A0AAV9E7X0"/>
<organism evidence="1 2">
    <name type="scientific">Acorus calamus</name>
    <name type="common">Sweet flag</name>
    <dbReference type="NCBI Taxonomy" id="4465"/>
    <lineage>
        <taxon>Eukaryota</taxon>
        <taxon>Viridiplantae</taxon>
        <taxon>Streptophyta</taxon>
        <taxon>Embryophyta</taxon>
        <taxon>Tracheophyta</taxon>
        <taxon>Spermatophyta</taxon>
        <taxon>Magnoliopsida</taxon>
        <taxon>Liliopsida</taxon>
        <taxon>Acoraceae</taxon>
        <taxon>Acorus</taxon>
    </lineage>
</organism>
<evidence type="ECO:0000313" key="2">
    <source>
        <dbReference type="Proteomes" id="UP001180020"/>
    </source>
</evidence>
<reference evidence="1" key="2">
    <citation type="submission" date="2023-06" db="EMBL/GenBank/DDBJ databases">
        <authorList>
            <person name="Ma L."/>
            <person name="Liu K.-W."/>
            <person name="Li Z."/>
            <person name="Hsiao Y.-Y."/>
            <person name="Qi Y."/>
            <person name="Fu T."/>
            <person name="Tang G."/>
            <person name="Zhang D."/>
            <person name="Sun W.-H."/>
            <person name="Liu D.-K."/>
            <person name="Li Y."/>
            <person name="Chen G.-Z."/>
            <person name="Liu X.-D."/>
            <person name="Liao X.-Y."/>
            <person name="Jiang Y.-T."/>
            <person name="Yu X."/>
            <person name="Hao Y."/>
            <person name="Huang J."/>
            <person name="Zhao X.-W."/>
            <person name="Ke S."/>
            <person name="Chen Y.-Y."/>
            <person name="Wu W.-L."/>
            <person name="Hsu J.-L."/>
            <person name="Lin Y.-F."/>
            <person name="Huang M.-D."/>
            <person name="Li C.-Y."/>
            <person name="Huang L."/>
            <person name="Wang Z.-W."/>
            <person name="Zhao X."/>
            <person name="Zhong W.-Y."/>
            <person name="Peng D.-H."/>
            <person name="Ahmad S."/>
            <person name="Lan S."/>
            <person name="Zhang J.-S."/>
            <person name="Tsai W.-C."/>
            <person name="Van De Peer Y."/>
            <person name="Liu Z.-J."/>
        </authorList>
    </citation>
    <scope>NUCLEOTIDE SEQUENCE</scope>
    <source>
        <strain evidence="1">CP</strain>
        <tissue evidence="1">Leaves</tissue>
    </source>
</reference>
<accession>A0AAV9E7X0</accession>
<sequence>MRTWVIGVWVLKVGLGGWTVGMGLGGERTGWGDLGWYASQDLTALDGSVVRLWDGII</sequence>
<protein>
    <submittedName>
        <fullName evidence="1">Uncharacterized protein</fullName>
    </submittedName>
</protein>
<comment type="caution">
    <text evidence="1">The sequence shown here is derived from an EMBL/GenBank/DDBJ whole genome shotgun (WGS) entry which is preliminary data.</text>
</comment>
<proteinExistence type="predicted"/>
<keyword evidence="2" id="KW-1185">Reference proteome</keyword>
<dbReference type="EMBL" id="JAUJYO010000009">
    <property type="protein sequence ID" value="KAK1309209.1"/>
    <property type="molecule type" value="Genomic_DNA"/>
</dbReference>
<dbReference type="Proteomes" id="UP001180020">
    <property type="component" value="Unassembled WGS sequence"/>
</dbReference>
<reference evidence="1" key="1">
    <citation type="journal article" date="2023" name="Nat. Commun.">
        <title>Diploid and tetraploid genomes of Acorus and the evolution of monocots.</title>
        <authorList>
            <person name="Ma L."/>
            <person name="Liu K.W."/>
            <person name="Li Z."/>
            <person name="Hsiao Y.Y."/>
            <person name="Qi Y."/>
            <person name="Fu T."/>
            <person name="Tang G.D."/>
            <person name="Zhang D."/>
            <person name="Sun W.H."/>
            <person name="Liu D.K."/>
            <person name="Li Y."/>
            <person name="Chen G.Z."/>
            <person name="Liu X.D."/>
            <person name="Liao X.Y."/>
            <person name="Jiang Y.T."/>
            <person name="Yu X."/>
            <person name="Hao Y."/>
            <person name="Huang J."/>
            <person name="Zhao X.W."/>
            <person name="Ke S."/>
            <person name="Chen Y.Y."/>
            <person name="Wu W.L."/>
            <person name="Hsu J.L."/>
            <person name="Lin Y.F."/>
            <person name="Huang M.D."/>
            <person name="Li C.Y."/>
            <person name="Huang L."/>
            <person name="Wang Z.W."/>
            <person name="Zhao X."/>
            <person name="Zhong W.Y."/>
            <person name="Peng D.H."/>
            <person name="Ahmad S."/>
            <person name="Lan S."/>
            <person name="Zhang J.S."/>
            <person name="Tsai W.C."/>
            <person name="Van de Peer Y."/>
            <person name="Liu Z.J."/>
        </authorList>
    </citation>
    <scope>NUCLEOTIDE SEQUENCE</scope>
    <source>
        <strain evidence="1">CP</strain>
    </source>
</reference>
<gene>
    <name evidence="1" type="ORF">QJS10_CPA09g00054</name>
</gene>
<name>A0AAV9E7X0_ACOCL</name>